<evidence type="ECO:0000259" key="10">
    <source>
        <dbReference type="Pfam" id="PF01895"/>
    </source>
</evidence>
<dbReference type="GO" id="GO:0030643">
    <property type="term" value="P:intracellular phosphate ion homeostasis"/>
    <property type="evidence" value="ECO:0007669"/>
    <property type="project" value="InterPro"/>
</dbReference>
<dbReference type="EMBL" id="NHSF01000045">
    <property type="protein sequence ID" value="MBK5930192.1"/>
    <property type="molecule type" value="Genomic_DNA"/>
</dbReference>
<dbReference type="FunFam" id="1.20.58.220:FF:000004">
    <property type="entry name" value="Phosphate-specific transport system accessory protein PhoU"/>
    <property type="match status" value="1"/>
</dbReference>
<evidence type="ECO:0000256" key="5">
    <source>
        <dbReference type="ARBA" id="ARBA00022490"/>
    </source>
</evidence>
<dbReference type="Proteomes" id="UP001296967">
    <property type="component" value="Unassembled WGS sequence"/>
</dbReference>
<keyword evidence="12" id="KW-1185">Reference proteome</keyword>
<organism evidence="11 12">
    <name type="scientific">Halochromatium salexigens</name>
    <name type="common">Chromatium salexigens</name>
    <dbReference type="NCBI Taxonomy" id="49447"/>
    <lineage>
        <taxon>Bacteria</taxon>
        <taxon>Pseudomonadati</taxon>
        <taxon>Pseudomonadota</taxon>
        <taxon>Gammaproteobacteria</taxon>
        <taxon>Chromatiales</taxon>
        <taxon>Chromatiaceae</taxon>
        <taxon>Halochromatium</taxon>
    </lineage>
</organism>
<dbReference type="Gene3D" id="1.20.58.220">
    <property type="entry name" value="Phosphate transport system protein phou homolog 2, domain 2"/>
    <property type="match status" value="1"/>
</dbReference>
<evidence type="ECO:0000313" key="12">
    <source>
        <dbReference type="Proteomes" id="UP001296967"/>
    </source>
</evidence>
<comment type="similarity">
    <text evidence="2">Belongs to the PhoU family.</text>
</comment>
<evidence type="ECO:0000256" key="6">
    <source>
        <dbReference type="ARBA" id="ARBA00022592"/>
    </source>
</evidence>
<feature type="domain" description="PhoU" evidence="10">
    <location>
        <begin position="223"/>
        <end position="305"/>
    </location>
</feature>
<evidence type="ECO:0000256" key="2">
    <source>
        <dbReference type="ARBA" id="ARBA00008107"/>
    </source>
</evidence>
<sequence>MPSTGRYCTRRTRPRSSLRFHPRSHRWLPIRTITNCSRRRRLRTSESSAPARPGCRPIGSAGAERSPPTKRFYAKIQSLTLARHQRLEAMQPHDDHHHIVSAYDLELAHLRSLVVEMGASVVQQTRTAAEALTQSSHSNASAVINRDPEIDAQSLAADEEVFRVIAKRQPTAIDLRLVLATARIVGDLERAGDKAKRIAKHTLKLLEAERTPLVPEQALEPMRRLMDIDCELLQGAVAGLVEADLDKAIAVFQADSRLNDASEQLRTALFDPAAGLSGDHFAGLLTITHALERTGNHANNIAEQVAYVITGEDVRFRNRELLIDSLSNWRRA</sequence>
<dbReference type="GO" id="GO:0045936">
    <property type="term" value="P:negative regulation of phosphate metabolic process"/>
    <property type="evidence" value="ECO:0007669"/>
    <property type="project" value="InterPro"/>
</dbReference>
<dbReference type="NCBIfam" id="TIGR02135">
    <property type="entry name" value="phoU_full"/>
    <property type="match status" value="1"/>
</dbReference>
<feature type="region of interest" description="Disordered" evidence="9">
    <location>
        <begin position="38"/>
        <end position="69"/>
    </location>
</feature>
<evidence type="ECO:0000256" key="3">
    <source>
        <dbReference type="ARBA" id="ARBA00011738"/>
    </source>
</evidence>
<dbReference type="InterPro" id="IPR038078">
    <property type="entry name" value="PhoU-like_sf"/>
</dbReference>
<dbReference type="InterPro" id="IPR026022">
    <property type="entry name" value="PhoU_dom"/>
</dbReference>
<dbReference type="PANTHER" id="PTHR42930:SF3">
    <property type="entry name" value="PHOSPHATE-SPECIFIC TRANSPORT SYSTEM ACCESSORY PROTEIN PHOU"/>
    <property type="match status" value="1"/>
</dbReference>
<dbReference type="Pfam" id="PF01895">
    <property type="entry name" value="PhoU"/>
    <property type="match status" value="2"/>
</dbReference>
<keyword evidence="6" id="KW-0592">Phosphate transport</keyword>
<evidence type="ECO:0000256" key="9">
    <source>
        <dbReference type="SAM" id="MobiDB-lite"/>
    </source>
</evidence>
<dbReference type="GO" id="GO:0006817">
    <property type="term" value="P:phosphate ion transport"/>
    <property type="evidence" value="ECO:0007669"/>
    <property type="project" value="UniProtKB-KW"/>
</dbReference>
<evidence type="ECO:0000313" key="11">
    <source>
        <dbReference type="EMBL" id="MBK5930192.1"/>
    </source>
</evidence>
<dbReference type="GO" id="GO:0005737">
    <property type="term" value="C:cytoplasm"/>
    <property type="evidence" value="ECO:0007669"/>
    <property type="project" value="UniProtKB-SubCell"/>
</dbReference>
<protein>
    <recommendedName>
        <fullName evidence="8">Phosphate-specific transport system accessory protein PhoU homolog</fullName>
    </recommendedName>
</protein>
<evidence type="ECO:0000256" key="1">
    <source>
        <dbReference type="ARBA" id="ARBA00004496"/>
    </source>
</evidence>
<keyword evidence="4" id="KW-0813">Transport</keyword>
<dbReference type="InterPro" id="IPR028366">
    <property type="entry name" value="PhoU"/>
</dbReference>
<reference evidence="11" key="2">
    <citation type="journal article" date="2020" name="Microorganisms">
        <title>Osmotic Adaptation and Compatible Solute Biosynthesis of Phototrophic Bacteria as Revealed from Genome Analyses.</title>
        <authorList>
            <person name="Imhoff J.F."/>
            <person name="Rahn T."/>
            <person name="Kunzel S."/>
            <person name="Keller A."/>
            <person name="Neulinger S.C."/>
        </authorList>
    </citation>
    <scope>NUCLEOTIDE SEQUENCE</scope>
    <source>
        <strain evidence="11">DSM 4395</strain>
    </source>
</reference>
<dbReference type="PANTHER" id="PTHR42930">
    <property type="entry name" value="PHOSPHATE-SPECIFIC TRANSPORT SYSTEM ACCESSORY PROTEIN PHOU"/>
    <property type="match status" value="1"/>
</dbReference>
<feature type="domain" description="PhoU" evidence="10">
    <location>
        <begin position="115"/>
        <end position="201"/>
    </location>
</feature>
<name>A0AAJ0UEY0_HALSE</name>
<dbReference type="SUPFAM" id="SSF109755">
    <property type="entry name" value="PhoU-like"/>
    <property type="match status" value="1"/>
</dbReference>
<comment type="caution">
    <text evidence="11">The sequence shown here is derived from an EMBL/GenBank/DDBJ whole genome shotgun (WGS) entry which is preliminary data.</text>
</comment>
<accession>A0AAJ0UEY0</accession>
<comment type="subunit">
    <text evidence="3">Homodimer.</text>
</comment>
<comment type="function">
    <text evidence="7">Plays a role in the regulation of phosphate uptake.</text>
</comment>
<evidence type="ECO:0000256" key="7">
    <source>
        <dbReference type="ARBA" id="ARBA00056181"/>
    </source>
</evidence>
<keyword evidence="5" id="KW-0963">Cytoplasm</keyword>
<dbReference type="AlphaFoldDB" id="A0AAJ0UEY0"/>
<evidence type="ECO:0000256" key="8">
    <source>
        <dbReference type="ARBA" id="ARBA00069911"/>
    </source>
</evidence>
<proteinExistence type="inferred from homology"/>
<reference evidence="11" key="1">
    <citation type="submission" date="2017-05" db="EMBL/GenBank/DDBJ databases">
        <authorList>
            <person name="Imhoff J.F."/>
            <person name="Rahn T."/>
            <person name="Kuenzel S."/>
            <person name="Neulinger S.C."/>
        </authorList>
    </citation>
    <scope>NUCLEOTIDE SEQUENCE</scope>
    <source>
        <strain evidence="11">DSM 4395</strain>
    </source>
</reference>
<gene>
    <name evidence="11" type="ORF">CCR82_06555</name>
</gene>
<comment type="subcellular location">
    <subcellularLocation>
        <location evidence="1">Cytoplasm</location>
    </subcellularLocation>
</comment>
<evidence type="ECO:0000256" key="4">
    <source>
        <dbReference type="ARBA" id="ARBA00022448"/>
    </source>
</evidence>